<keyword evidence="2" id="KW-1185">Reference proteome</keyword>
<dbReference type="AlphaFoldDB" id="A0AAV4XQU4"/>
<proteinExistence type="predicted"/>
<accession>A0AAV4XQU4</accession>
<dbReference type="EMBL" id="BPLR01000778">
    <property type="protein sequence ID" value="GIY97422.1"/>
    <property type="molecule type" value="Genomic_DNA"/>
</dbReference>
<protein>
    <submittedName>
        <fullName evidence="1">Uncharacterized protein</fullName>
    </submittedName>
</protein>
<reference evidence="1 2" key="1">
    <citation type="submission" date="2021-06" db="EMBL/GenBank/DDBJ databases">
        <title>Caerostris extrusa draft genome.</title>
        <authorList>
            <person name="Kono N."/>
            <person name="Arakawa K."/>
        </authorList>
    </citation>
    <scope>NUCLEOTIDE SEQUENCE [LARGE SCALE GENOMIC DNA]</scope>
</reference>
<sequence length="110" mass="12323">MIRYRFYCIRTPKSNPSNENIAKRFSLLNGQNGLIADIYGDMFSVAELKPRAQMLKREVFNVDQQIKLLLQDSHTIFLASIPETVFNKYGASFAMTSLTNGPSISSTLGA</sequence>
<organism evidence="1 2">
    <name type="scientific">Caerostris extrusa</name>
    <name type="common">Bark spider</name>
    <name type="synonym">Caerostris bankana</name>
    <dbReference type="NCBI Taxonomy" id="172846"/>
    <lineage>
        <taxon>Eukaryota</taxon>
        <taxon>Metazoa</taxon>
        <taxon>Ecdysozoa</taxon>
        <taxon>Arthropoda</taxon>
        <taxon>Chelicerata</taxon>
        <taxon>Arachnida</taxon>
        <taxon>Araneae</taxon>
        <taxon>Araneomorphae</taxon>
        <taxon>Entelegynae</taxon>
        <taxon>Araneoidea</taxon>
        <taxon>Araneidae</taxon>
        <taxon>Caerostris</taxon>
    </lineage>
</organism>
<evidence type="ECO:0000313" key="1">
    <source>
        <dbReference type="EMBL" id="GIY97422.1"/>
    </source>
</evidence>
<dbReference type="Proteomes" id="UP001054945">
    <property type="component" value="Unassembled WGS sequence"/>
</dbReference>
<name>A0AAV4XQU4_CAEEX</name>
<evidence type="ECO:0000313" key="2">
    <source>
        <dbReference type="Proteomes" id="UP001054945"/>
    </source>
</evidence>
<gene>
    <name evidence="1" type="ORF">CEXT_465621</name>
</gene>
<comment type="caution">
    <text evidence="1">The sequence shown here is derived from an EMBL/GenBank/DDBJ whole genome shotgun (WGS) entry which is preliminary data.</text>
</comment>